<accession>A0ABR4N3R6</accession>
<organism evidence="4 5">
    <name type="scientific">Polyrhizophydium stewartii</name>
    <dbReference type="NCBI Taxonomy" id="2732419"/>
    <lineage>
        <taxon>Eukaryota</taxon>
        <taxon>Fungi</taxon>
        <taxon>Fungi incertae sedis</taxon>
        <taxon>Chytridiomycota</taxon>
        <taxon>Chytridiomycota incertae sedis</taxon>
        <taxon>Chytridiomycetes</taxon>
        <taxon>Rhizophydiales</taxon>
        <taxon>Rhizophydiales incertae sedis</taxon>
        <taxon>Polyrhizophydium</taxon>
    </lineage>
</organism>
<dbReference type="EMBL" id="JADGIZ020000036">
    <property type="protein sequence ID" value="KAL2914175.1"/>
    <property type="molecule type" value="Genomic_DNA"/>
</dbReference>
<keyword evidence="5" id="KW-1185">Reference proteome</keyword>
<dbReference type="Pfam" id="PF23598">
    <property type="entry name" value="LRR_14"/>
    <property type="match status" value="1"/>
</dbReference>
<dbReference type="InterPro" id="IPR032675">
    <property type="entry name" value="LRR_dom_sf"/>
</dbReference>
<comment type="caution">
    <text evidence="4">The sequence shown here is derived from an EMBL/GenBank/DDBJ whole genome shotgun (WGS) entry which is preliminary data.</text>
</comment>
<dbReference type="InterPro" id="IPR003591">
    <property type="entry name" value="Leu-rich_rpt_typical-subtyp"/>
</dbReference>
<name>A0ABR4N3R6_9FUNG</name>
<proteinExistence type="predicted"/>
<dbReference type="SMART" id="SM00369">
    <property type="entry name" value="LRR_TYP"/>
    <property type="match status" value="4"/>
</dbReference>
<dbReference type="SMART" id="SM00364">
    <property type="entry name" value="LRR_BAC"/>
    <property type="match status" value="4"/>
</dbReference>
<dbReference type="InterPro" id="IPR001611">
    <property type="entry name" value="Leu-rich_rpt"/>
</dbReference>
<gene>
    <name evidence="4" type="ORF">HK105_206266</name>
</gene>
<keyword evidence="1" id="KW-0433">Leucine-rich repeat</keyword>
<evidence type="ECO:0000256" key="2">
    <source>
        <dbReference type="ARBA" id="ARBA00022737"/>
    </source>
</evidence>
<dbReference type="InterPro" id="IPR055414">
    <property type="entry name" value="LRR_R13L4/SHOC2-like"/>
</dbReference>
<dbReference type="SUPFAM" id="SSF52058">
    <property type="entry name" value="L domain-like"/>
    <property type="match status" value="1"/>
</dbReference>
<sequence>MTARAVRVHRARLLAALPDDMRPQVAAYLDAVAEQLSGEAKVDSAPLADDFSASGAYPPVSVPAPILAAPPVAAVPPPADAYHEPLAFDADEPRNPDASPVAAPEMPPRKYIQLPIELLIRALPRWCKKRGIQANYFRGFRDRVSVWDEIRSEAVDRPVLDWDEQNMLVGLRLDGQMIGTPLPTDLTRLVFLRHLHITQAQLQGPLPAEIGKLVQLKSLDLRNNQLTQLPDSIEKLTNLTRIRLGGNRLTQLPEVLCNMTQLVVLNLNSNEITALPERMGDLTNLAVLGLAYNKIERLPPSMAEIHPTKLELFGNPTPAQELLSQIG</sequence>
<dbReference type="PROSITE" id="PS51450">
    <property type="entry name" value="LRR"/>
    <property type="match status" value="1"/>
</dbReference>
<dbReference type="PANTHER" id="PTHR48051:SF54">
    <property type="entry name" value="LEUCINE-RICH REPEAT-CONTAINING PROTEIN"/>
    <property type="match status" value="1"/>
</dbReference>
<protein>
    <recommendedName>
        <fullName evidence="3">Disease resistance R13L4/SHOC-2-like LRR domain-containing protein</fullName>
    </recommendedName>
</protein>
<dbReference type="PANTHER" id="PTHR48051">
    <property type="match status" value="1"/>
</dbReference>
<feature type="domain" description="Disease resistance R13L4/SHOC-2-like LRR" evidence="3">
    <location>
        <begin position="185"/>
        <end position="267"/>
    </location>
</feature>
<evidence type="ECO:0000259" key="3">
    <source>
        <dbReference type="Pfam" id="PF23598"/>
    </source>
</evidence>
<reference evidence="4 5" key="1">
    <citation type="submission" date="2023-09" db="EMBL/GenBank/DDBJ databases">
        <title>Pangenome analysis of Batrachochytrium dendrobatidis and related Chytrids.</title>
        <authorList>
            <person name="Yacoub M.N."/>
            <person name="Stajich J.E."/>
            <person name="James T.Y."/>
        </authorList>
    </citation>
    <scope>NUCLEOTIDE SEQUENCE [LARGE SCALE GENOMIC DNA]</scope>
    <source>
        <strain evidence="4 5">JEL0888</strain>
    </source>
</reference>
<evidence type="ECO:0000313" key="5">
    <source>
        <dbReference type="Proteomes" id="UP001527925"/>
    </source>
</evidence>
<evidence type="ECO:0000313" key="4">
    <source>
        <dbReference type="EMBL" id="KAL2914175.1"/>
    </source>
</evidence>
<dbReference type="Gene3D" id="3.80.10.10">
    <property type="entry name" value="Ribonuclease Inhibitor"/>
    <property type="match status" value="1"/>
</dbReference>
<keyword evidence="2" id="KW-0677">Repeat</keyword>
<dbReference type="InterPro" id="IPR050216">
    <property type="entry name" value="LRR_domain-containing"/>
</dbReference>
<evidence type="ECO:0000256" key="1">
    <source>
        <dbReference type="ARBA" id="ARBA00022614"/>
    </source>
</evidence>
<dbReference type="Proteomes" id="UP001527925">
    <property type="component" value="Unassembled WGS sequence"/>
</dbReference>